<dbReference type="Gene3D" id="1.10.10.60">
    <property type="entry name" value="Homeodomain-like"/>
    <property type="match status" value="1"/>
</dbReference>
<evidence type="ECO:0000256" key="5">
    <source>
        <dbReference type="ARBA" id="ARBA00023242"/>
    </source>
</evidence>
<dbReference type="PROSITE" id="PS51293">
    <property type="entry name" value="SANT"/>
    <property type="match status" value="1"/>
</dbReference>
<comment type="caution">
    <text evidence="9">The sequence shown here is derived from an EMBL/GenBank/DDBJ whole genome shotgun (WGS) entry which is preliminary data.</text>
</comment>
<reference evidence="9" key="2">
    <citation type="journal article" date="2023" name="Int. J. Mol. Sci.">
        <title>De Novo Assembly and Annotation of 11 Diverse Shrub Willow (Salix) Genomes Reveals Novel Gene Organization in Sex-Linked Regions.</title>
        <authorList>
            <person name="Hyden B."/>
            <person name="Feng K."/>
            <person name="Yates T.B."/>
            <person name="Jawdy S."/>
            <person name="Cereghino C."/>
            <person name="Smart L.B."/>
            <person name="Muchero W."/>
        </authorList>
    </citation>
    <scope>NUCLEOTIDE SEQUENCE</scope>
    <source>
        <tissue evidence="9">Shoot tip</tissue>
    </source>
</reference>
<keyword evidence="4" id="KW-0804">Transcription</keyword>
<dbReference type="PROSITE" id="PS51294">
    <property type="entry name" value="HTH_MYB"/>
    <property type="match status" value="1"/>
</dbReference>
<dbReference type="EMBL" id="JAPFFI010000003">
    <property type="protein sequence ID" value="KAJ6398074.1"/>
    <property type="molecule type" value="Genomic_DNA"/>
</dbReference>
<keyword evidence="2" id="KW-0805">Transcription regulation</keyword>
<dbReference type="CDD" id="cd00167">
    <property type="entry name" value="SANT"/>
    <property type="match status" value="1"/>
</dbReference>
<reference evidence="9" key="1">
    <citation type="submission" date="2022-10" db="EMBL/GenBank/DDBJ databases">
        <authorList>
            <person name="Hyden B.L."/>
            <person name="Feng K."/>
            <person name="Yates T."/>
            <person name="Jawdy S."/>
            <person name="Smart L.B."/>
            <person name="Muchero W."/>
        </authorList>
    </citation>
    <scope>NUCLEOTIDE SEQUENCE</scope>
    <source>
        <tissue evidence="9">Shoot tip</tissue>
    </source>
</reference>
<keyword evidence="10" id="KW-1185">Reference proteome</keyword>
<evidence type="ECO:0008006" key="11">
    <source>
        <dbReference type="Google" id="ProtNLM"/>
    </source>
</evidence>
<keyword evidence="5" id="KW-0539">Nucleus</keyword>
<gene>
    <name evidence="9" type="ORF">OIU77_018978</name>
</gene>
<feature type="region of interest" description="Disordered" evidence="6">
    <location>
        <begin position="59"/>
        <end position="87"/>
    </location>
</feature>
<evidence type="ECO:0000313" key="10">
    <source>
        <dbReference type="Proteomes" id="UP001141253"/>
    </source>
</evidence>
<dbReference type="InterPro" id="IPR052245">
    <property type="entry name" value="Plant_Stress_Dev_TF"/>
</dbReference>
<evidence type="ECO:0000256" key="3">
    <source>
        <dbReference type="ARBA" id="ARBA00023125"/>
    </source>
</evidence>
<dbReference type="NCBIfam" id="TIGR01557">
    <property type="entry name" value="myb_SHAQKYF"/>
    <property type="match status" value="1"/>
</dbReference>
<comment type="subcellular location">
    <subcellularLocation>
        <location evidence="1">Nucleus</location>
    </subcellularLocation>
</comment>
<protein>
    <recommendedName>
        <fullName evidence="11">MYB transcription factor</fullName>
    </recommendedName>
</protein>
<dbReference type="InterPro" id="IPR017930">
    <property type="entry name" value="Myb_dom"/>
</dbReference>
<evidence type="ECO:0000313" key="9">
    <source>
        <dbReference type="EMBL" id="KAJ6398074.1"/>
    </source>
</evidence>
<dbReference type="Proteomes" id="UP001141253">
    <property type="component" value="Chromosome 5"/>
</dbReference>
<evidence type="ECO:0000256" key="4">
    <source>
        <dbReference type="ARBA" id="ARBA00023163"/>
    </source>
</evidence>
<proteinExistence type="predicted"/>
<dbReference type="PANTHER" id="PTHR44191:SF21">
    <property type="entry name" value="TRANSCRIPTION FACTOR SRM1"/>
    <property type="match status" value="1"/>
</dbReference>
<evidence type="ECO:0000259" key="8">
    <source>
        <dbReference type="PROSITE" id="PS51294"/>
    </source>
</evidence>
<dbReference type="Pfam" id="PF00249">
    <property type="entry name" value="Myb_DNA-binding"/>
    <property type="match status" value="1"/>
</dbReference>
<evidence type="ECO:0000256" key="1">
    <source>
        <dbReference type="ARBA" id="ARBA00004123"/>
    </source>
</evidence>
<keyword evidence="3" id="KW-0238">DNA-binding</keyword>
<feature type="domain" description="SANT" evidence="7">
    <location>
        <begin position="1"/>
        <end position="45"/>
    </location>
</feature>
<evidence type="ECO:0000256" key="2">
    <source>
        <dbReference type="ARBA" id="ARBA00023015"/>
    </source>
</evidence>
<dbReference type="InterPro" id="IPR006447">
    <property type="entry name" value="Myb_dom_plants"/>
</dbReference>
<sequence>MNRLFLLGLDKYGKGDWRSISRNFVVTRTPTQVASHAQKYFIRLNSMNKDRRRSSIHDITSVGNGDVAAPQGPITGQTNGPAAGGQPIGGPLVSAVGTPVNLPAPAHMAYGVRAPVPGAVVPEFSILAGIRLCDSAYLQAKAV</sequence>
<accession>A0ABQ9CEE2</accession>
<dbReference type="InterPro" id="IPR009057">
    <property type="entry name" value="Homeodomain-like_sf"/>
</dbReference>
<dbReference type="SUPFAM" id="SSF46689">
    <property type="entry name" value="Homeodomain-like"/>
    <property type="match status" value="1"/>
</dbReference>
<name>A0ABQ9CEE2_9ROSI</name>
<evidence type="ECO:0000256" key="6">
    <source>
        <dbReference type="SAM" id="MobiDB-lite"/>
    </source>
</evidence>
<dbReference type="PANTHER" id="PTHR44191">
    <property type="entry name" value="TRANSCRIPTION FACTOR KUA1"/>
    <property type="match status" value="1"/>
</dbReference>
<organism evidence="9 10">
    <name type="scientific">Salix suchowensis</name>
    <dbReference type="NCBI Taxonomy" id="1278906"/>
    <lineage>
        <taxon>Eukaryota</taxon>
        <taxon>Viridiplantae</taxon>
        <taxon>Streptophyta</taxon>
        <taxon>Embryophyta</taxon>
        <taxon>Tracheophyta</taxon>
        <taxon>Spermatophyta</taxon>
        <taxon>Magnoliopsida</taxon>
        <taxon>eudicotyledons</taxon>
        <taxon>Gunneridae</taxon>
        <taxon>Pentapetalae</taxon>
        <taxon>rosids</taxon>
        <taxon>fabids</taxon>
        <taxon>Malpighiales</taxon>
        <taxon>Salicaceae</taxon>
        <taxon>Saliceae</taxon>
        <taxon>Salix</taxon>
    </lineage>
</organism>
<feature type="domain" description="HTH myb-type" evidence="8">
    <location>
        <begin position="1"/>
        <end position="45"/>
    </location>
</feature>
<dbReference type="InterPro" id="IPR017884">
    <property type="entry name" value="SANT_dom"/>
</dbReference>
<dbReference type="InterPro" id="IPR001005">
    <property type="entry name" value="SANT/Myb"/>
</dbReference>
<evidence type="ECO:0000259" key="7">
    <source>
        <dbReference type="PROSITE" id="PS51293"/>
    </source>
</evidence>